<evidence type="ECO:0000256" key="2">
    <source>
        <dbReference type="ARBA" id="ARBA00022729"/>
    </source>
</evidence>
<dbReference type="Gene3D" id="3.40.50.2300">
    <property type="match status" value="2"/>
</dbReference>
<dbReference type="Proteomes" id="UP000824007">
    <property type="component" value="Unassembled WGS sequence"/>
</dbReference>
<feature type="compositionally biased region" description="Low complexity" evidence="3">
    <location>
        <begin position="29"/>
        <end position="38"/>
    </location>
</feature>
<accession>A0A9D1YPI9</accession>
<comment type="similarity">
    <text evidence="1">Belongs to the leucine-binding protein family.</text>
</comment>
<feature type="chain" id="PRO_5039081475" evidence="4">
    <location>
        <begin position="20"/>
        <end position="418"/>
    </location>
</feature>
<dbReference type="AlphaFoldDB" id="A0A9D1YPI9"/>
<reference evidence="6" key="2">
    <citation type="submission" date="2021-04" db="EMBL/GenBank/DDBJ databases">
        <authorList>
            <person name="Gilroy R."/>
        </authorList>
    </citation>
    <scope>NUCLEOTIDE SEQUENCE</scope>
    <source>
        <strain evidence="6">ChiSxjej3B15-24422</strain>
    </source>
</reference>
<sequence length="418" mass="43603">MKKALSFVLTAVMCAGLLAGCGSQTTGNSASSAAPAETAAEETAEAASEAGQDAASDESASTGSTAAFKLGGTAPLTGSAAIYGNAVMNGAQIAVDEINAEGGAIQFELKYEDDENDPEKAVSAYNALKDWGIQLSLGSVTTKPCEAVATEHNTDRIFGLTPSASSTAVTEGKDNFFQICFADPNQGVASADYIADQQLGTKVAVIYRNDDVYSSGIYERFAEEAEAKGLEIVSATTFTDASSNDFSVQLTEARDAGADLVFLPIYYQPASLILKQASDMGYAPKFFGVDGMDGILTLEGFDTSLAEGVMLLTPFNADATDEKTVNFVTKYQELYGEIPNQFAADAYDCVYAYKAALEAAGATADMSAQDLCELMVATFPTITFDGLTGEGMTWDATGAVSKSPKGMVIENGAYVGMD</sequence>
<dbReference type="InterPro" id="IPR028081">
    <property type="entry name" value="Leu-bd"/>
</dbReference>
<evidence type="ECO:0000256" key="4">
    <source>
        <dbReference type="SAM" id="SignalP"/>
    </source>
</evidence>
<dbReference type="PANTHER" id="PTHR30483:SF6">
    <property type="entry name" value="PERIPLASMIC BINDING PROTEIN OF ABC TRANSPORTER FOR NATURAL AMINO ACIDS"/>
    <property type="match status" value="1"/>
</dbReference>
<feature type="domain" description="Leucine-binding protein" evidence="5">
    <location>
        <begin position="69"/>
        <end position="398"/>
    </location>
</feature>
<keyword evidence="2 4" id="KW-0732">Signal</keyword>
<comment type="caution">
    <text evidence="6">The sequence shown here is derived from an EMBL/GenBank/DDBJ whole genome shotgun (WGS) entry which is preliminary data.</text>
</comment>
<organism evidence="6 7">
    <name type="scientific">Candidatus Eisenbergiella pullistercoris</name>
    <dbReference type="NCBI Taxonomy" id="2838555"/>
    <lineage>
        <taxon>Bacteria</taxon>
        <taxon>Bacillati</taxon>
        <taxon>Bacillota</taxon>
        <taxon>Clostridia</taxon>
        <taxon>Lachnospirales</taxon>
        <taxon>Lachnospiraceae</taxon>
        <taxon>Eisenbergiella</taxon>
    </lineage>
</organism>
<evidence type="ECO:0000313" key="6">
    <source>
        <dbReference type="EMBL" id="HIY60710.1"/>
    </source>
</evidence>
<name>A0A9D1YPI9_9FIRM</name>
<dbReference type="CDD" id="cd06347">
    <property type="entry name" value="PBP1_ABC_LivK_ligand_binding-like"/>
    <property type="match status" value="1"/>
</dbReference>
<dbReference type="EMBL" id="DXDD01000104">
    <property type="protein sequence ID" value="HIY60710.1"/>
    <property type="molecule type" value="Genomic_DNA"/>
</dbReference>
<evidence type="ECO:0000256" key="1">
    <source>
        <dbReference type="ARBA" id="ARBA00010062"/>
    </source>
</evidence>
<evidence type="ECO:0000313" key="7">
    <source>
        <dbReference type="Proteomes" id="UP000824007"/>
    </source>
</evidence>
<dbReference type="InterPro" id="IPR028082">
    <property type="entry name" value="Peripla_BP_I"/>
</dbReference>
<dbReference type="SUPFAM" id="SSF53822">
    <property type="entry name" value="Periplasmic binding protein-like I"/>
    <property type="match status" value="1"/>
</dbReference>
<dbReference type="InterPro" id="IPR051010">
    <property type="entry name" value="BCAA_transport"/>
</dbReference>
<feature type="region of interest" description="Disordered" evidence="3">
    <location>
        <begin position="27"/>
        <end position="60"/>
    </location>
</feature>
<dbReference type="Pfam" id="PF13458">
    <property type="entry name" value="Peripla_BP_6"/>
    <property type="match status" value="1"/>
</dbReference>
<dbReference type="PROSITE" id="PS51257">
    <property type="entry name" value="PROKAR_LIPOPROTEIN"/>
    <property type="match status" value="1"/>
</dbReference>
<dbReference type="PANTHER" id="PTHR30483">
    <property type="entry name" value="LEUCINE-SPECIFIC-BINDING PROTEIN"/>
    <property type="match status" value="1"/>
</dbReference>
<evidence type="ECO:0000256" key="3">
    <source>
        <dbReference type="SAM" id="MobiDB-lite"/>
    </source>
</evidence>
<gene>
    <name evidence="6" type="ORF">H9831_08545</name>
</gene>
<evidence type="ECO:0000259" key="5">
    <source>
        <dbReference type="Pfam" id="PF13458"/>
    </source>
</evidence>
<proteinExistence type="inferred from homology"/>
<reference evidence="6" key="1">
    <citation type="journal article" date="2021" name="PeerJ">
        <title>Extensive microbial diversity within the chicken gut microbiome revealed by metagenomics and culture.</title>
        <authorList>
            <person name="Gilroy R."/>
            <person name="Ravi A."/>
            <person name="Getino M."/>
            <person name="Pursley I."/>
            <person name="Horton D.L."/>
            <person name="Alikhan N.F."/>
            <person name="Baker D."/>
            <person name="Gharbi K."/>
            <person name="Hall N."/>
            <person name="Watson M."/>
            <person name="Adriaenssens E.M."/>
            <person name="Foster-Nyarko E."/>
            <person name="Jarju S."/>
            <person name="Secka A."/>
            <person name="Antonio M."/>
            <person name="Oren A."/>
            <person name="Chaudhuri R.R."/>
            <person name="La Ragione R."/>
            <person name="Hildebrand F."/>
            <person name="Pallen M.J."/>
        </authorList>
    </citation>
    <scope>NUCLEOTIDE SEQUENCE</scope>
    <source>
        <strain evidence="6">ChiSxjej3B15-24422</strain>
    </source>
</reference>
<feature type="compositionally biased region" description="Low complexity" evidence="3">
    <location>
        <begin position="45"/>
        <end position="60"/>
    </location>
</feature>
<protein>
    <submittedName>
        <fullName evidence="6">ABC transporter substrate-binding protein</fullName>
    </submittedName>
</protein>
<feature type="signal peptide" evidence="4">
    <location>
        <begin position="1"/>
        <end position="19"/>
    </location>
</feature>